<feature type="domain" description="Peptidase C1A papain C-terminal" evidence="4">
    <location>
        <begin position="64"/>
        <end position="340"/>
    </location>
</feature>
<dbReference type="PROSITE" id="PS00139">
    <property type="entry name" value="THIOL_PROTEASE_CYS"/>
    <property type="match status" value="1"/>
</dbReference>
<dbReference type="Gene3D" id="3.90.70.10">
    <property type="entry name" value="Cysteine proteinases"/>
    <property type="match status" value="1"/>
</dbReference>
<dbReference type="InterPro" id="IPR038765">
    <property type="entry name" value="Papain-like_cys_pep_sf"/>
</dbReference>
<feature type="region of interest" description="Disordered" evidence="3">
    <location>
        <begin position="189"/>
        <end position="222"/>
    </location>
</feature>
<dbReference type="Pfam" id="PF00112">
    <property type="entry name" value="Peptidase_C1"/>
    <property type="match status" value="1"/>
</dbReference>
<dbReference type="SUPFAM" id="SSF54001">
    <property type="entry name" value="Cysteine proteinases"/>
    <property type="match status" value="1"/>
</dbReference>
<dbReference type="InterPro" id="IPR000169">
    <property type="entry name" value="Pept_cys_AS"/>
</dbReference>
<comment type="similarity">
    <text evidence="1">Belongs to the peptidase C1 family.</text>
</comment>
<dbReference type="InterPro" id="IPR025660">
    <property type="entry name" value="Pept_his_AS"/>
</dbReference>
<proteinExistence type="inferred from homology"/>
<dbReference type="CDD" id="cd02620">
    <property type="entry name" value="Peptidase_C1A_CathepsinB"/>
    <property type="match status" value="1"/>
</dbReference>
<dbReference type="PROSITE" id="PS00639">
    <property type="entry name" value="THIOL_PROTEASE_HIS"/>
    <property type="match status" value="1"/>
</dbReference>
<dbReference type="InterPro" id="IPR013128">
    <property type="entry name" value="Peptidase_C1A"/>
</dbReference>
<accession>A0ABQ6MNM8</accession>
<gene>
    <name evidence="5" type="ORF">TeGR_g212</name>
</gene>
<evidence type="ECO:0000259" key="4">
    <source>
        <dbReference type="SMART" id="SM00645"/>
    </source>
</evidence>
<evidence type="ECO:0000256" key="3">
    <source>
        <dbReference type="SAM" id="MobiDB-lite"/>
    </source>
</evidence>
<evidence type="ECO:0000313" key="6">
    <source>
        <dbReference type="Proteomes" id="UP001165060"/>
    </source>
</evidence>
<keyword evidence="6" id="KW-1185">Reference proteome</keyword>
<dbReference type="InterPro" id="IPR000668">
    <property type="entry name" value="Peptidase_C1A_C"/>
</dbReference>
<dbReference type="PANTHER" id="PTHR12411">
    <property type="entry name" value="CYSTEINE PROTEASE FAMILY C1-RELATED"/>
    <property type="match status" value="1"/>
</dbReference>
<sequence>MKFAVAASLLASAVAERQNSQGFLNRLGVKNIEDQHKILKARADDVNDEIFAHAPLFTGSADSIPDTFDSATNPDWASCATVIGDIRDQSNCGCCWAFGAASAASDRMCISTNGTLALPLSAQDTCFNAEYNGCGGGQLDTPWEFFKNTGVVTGTQSLEDTADTPADPFFGANLCSAFSMPHCHHHGPEGHGGDPYPSEGDAGCESQTSPRGPTKCDDNAEAPHDDFKSNKFSFKGKVHFFPNDVATIQNAIMTDGPVETAFTVYADFEDYTGGVYEHTTNQSVGGHAVRIVGWGTDSESGKDYWKVANSWNPYWGELGYFRIVRGTNEGGIESQVVASESGAVWDLMSNL</sequence>
<dbReference type="SMART" id="SM00645">
    <property type="entry name" value="Pept_C1"/>
    <property type="match status" value="1"/>
</dbReference>
<protein>
    <recommendedName>
        <fullName evidence="4">Peptidase C1A papain C-terminal domain-containing protein</fullName>
    </recommendedName>
</protein>
<reference evidence="5 6" key="1">
    <citation type="journal article" date="2023" name="Commun. Biol.">
        <title>Genome analysis of Parmales, the sister group of diatoms, reveals the evolutionary specialization of diatoms from phago-mixotrophs to photoautotrophs.</title>
        <authorList>
            <person name="Ban H."/>
            <person name="Sato S."/>
            <person name="Yoshikawa S."/>
            <person name="Yamada K."/>
            <person name="Nakamura Y."/>
            <person name="Ichinomiya M."/>
            <person name="Sato N."/>
            <person name="Blanc-Mathieu R."/>
            <person name="Endo H."/>
            <person name="Kuwata A."/>
            <person name="Ogata H."/>
        </authorList>
    </citation>
    <scope>NUCLEOTIDE SEQUENCE [LARGE SCALE GENOMIC DNA]</scope>
</reference>
<dbReference type="EMBL" id="BRYB01000394">
    <property type="protein sequence ID" value="GMI29310.1"/>
    <property type="molecule type" value="Genomic_DNA"/>
</dbReference>
<evidence type="ECO:0000256" key="1">
    <source>
        <dbReference type="ARBA" id="ARBA00008455"/>
    </source>
</evidence>
<evidence type="ECO:0000256" key="2">
    <source>
        <dbReference type="ARBA" id="ARBA00023145"/>
    </source>
</evidence>
<comment type="caution">
    <text evidence="5">The sequence shown here is derived from an EMBL/GenBank/DDBJ whole genome shotgun (WGS) entry which is preliminary data.</text>
</comment>
<dbReference type="PRINTS" id="PR00705">
    <property type="entry name" value="PAPAIN"/>
</dbReference>
<organism evidence="5 6">
    <name type="scientific">Tetraparma gracilis</name>
    <dbReference type="NCBI Taxonomy" id="2962635"/>
    <lineage>
        <taxon>Eukaryota</taxon>
        <taxon>Sar</taxon>
        <taxon>Stramenopiles</taxon>
        <taxon>Ochrophyta</taxon>
        <taxon>Bolidophyceae</taxon>
        <taxon>Parmales</taxon>
        <taxon>Triparmaceae</taxon>
        <taxon>Tetraparma</taxon>
    </lineage>
</organism>
<keyword evidence="2" id="KW-0865">Zymogen</keyword>
<dbReference type="Proteomes" id="UP001165060">
    <property type="component" value="Unassembled WGS sequence"/>
</dbReference>
<evidence type="ECO:0000313" key="5">
    <source>
        <dbReference type="EMBL" id="GMI29310.1"/>
    </source>
</evidence>
<name>A0ABQ6MNM8_9STRA</name>